<reference evidence="1" key="1">
    <citation type="journal article" date="2015" name="Proc. Natl. Acad. Sci. U.S.A.">
        <title>Networks of energetic and metabolic interactions define dynamics in microbial communities.</title>
        <authorList>
            <person name="Embree M."/>
            <person name="Liu J.K."/>
            <person name="Al-Bassam M.M."/>
            <person name="Zengler K."/>
        </authorList>
    </citation>
    <scope>NUCLEOTIDE SEQUENCE</scope>
</reference>
<proteinExistence type="predicted"/>
<organism evidence="1">
    <name type="scientific">hydrocarbon metagenome</name>
    <dbReference type="NCBI Taxonomy" id="938273"/>
    <lineage>
        <taxon>unclassified sequences</taxon>
        <taxon>metagenomes</taxon>
        <taxon>ecological metagenomes</taxon>
    </lineage>
</organism>
<dbReference type="EMBL" id="LNQE01001565">
    <property type="protein sequence ID" value="KUG15326.1"/>
    <property type="molecule type" value="Genomic_DNA"/>
</dbReference>
<gene>
    <name evidence="1" type="ORF">ASZ90_015023</name>
</gene>
<dbReference type="AlphaFoldDB" id="A0A0W8F3L6"/>
<accession>A0A0W8F3L6</accession>
<protein>
    <submittedName>
        <fullName evidence="1">Uncharacterized protein</fullName>
    </submittedName>
</protein>
<comment type="caution">
    <text evidence="1">The sequence shown here is derived from an EMBL/GenBank/DDBJ whole genome shotgun (WGS) entry which is preliminary data.</text>
</comment>
<evidence type="ECO:0000313" key="1">
    <source>
        <dbReference type="EMBL" id="KUG15326.1"/>
    </source>
</evidence>
<sequence length="41" mass="4889">MRIYSDKNHIIPKAMLDHGDKVVPWNLEAIQSELERVRKEK</sequence>
<name>A0A0W8F3L6_9ZZZZ</name>